<evidence type="ECO:0000256" key="6">
    <source>
        <dbReference type="ARBA" id="ARBA00023157"/>
    </source>
</evidence>
<evidence type="ECO:0000259" key="10">
    <source>
        <dbReference type="PROSITE" id="PS50835"/>
    </source>
</evidence>
<keyword evidence="11" id="KW-0675">Receptor</keyword>
<protein>
    <submittedName>
        <fullName evidence="11">Immune-type receptor 11</fullName>
    </submittedName>
</protein>
<dbReference type="Gene3D" id="2.60.40.10">
    <property type="entry name" value="Immunoglobulins"/>
    <property type="match status" value="2"/>
</dbReference>
<dbReference type="GO" id="GO:0009617">
    <property type="term" value="P:response to bacterium"/>
    <property type="evidence" value="ECO:0007669"/>
    <property type="project" value="TreeGrafter"/>
</dbReference>
<dbReference type="SMART" id="SM00406">
    <property type="entry name" value="IGv"/>
    <property type="match status" value="2"/>
</dbReference>
<dbReference type="InterPro" id="IPR013783">
    <property type="entry name" value="Ig-like_fold"/>
</dbReference>
<dbReference type="GO" id="GO:0002376">
    <property type="term" value="P:immune system process"/>
    <property type="evidence" value="ECO:0007669"/>
    <property type="project" value="UniProtKB-KW"/>
</dbReference>
<keyword evidence="8" id="KW-1133">Transmembrane helix</keyword>
<dbReference type="InterPro" id="IPR036179">
    <property type="entry name" value="Ig-like_dom_sf"/>
</dbReference>
<accession>Q9IB01</accession>
<name>Q9IB01_9TELE</name>
<feature type="domain" description="Ig-like" evidence="10">
    <location>
        <begin position="140"/>
        <end position="223"/>
    </location>
</feature>
<evidence type="ECO:0000256" key="5">
    <source>
        <dbReference type="ARBA" id="ARBA00023136"/>
    </source>
</evidence>
<dbReference type="PANTHER" id="PTHR19433:SF127">
    <property type="entry name" value="NITR9"/>
    <property type="match status" value="1"/>
</dbReference>
<keyword evidence="2" id="KW-1003">Cell membrane</keyword>
<keyword evidence="8" id="KW-0812">Transmembrane</keyword>
<evidence type="ECO:0000313" key="11">
    <source>
        <dbReference type="EMBL" id="AAF28789.1"/>
    </source>
</evidence>
<evidence type="ECO:0000256" key="9">
    <source>
        <dbReference type="SAM" id="SignalP"/>
    </source>
</evidence>
<dbReference type="SMART" id="SM00409">
    <property type="entry name" value="IG"/>
    <property type="match status" value="2"/>
</dbReference>
<keyword evidence="3 9" id="KW-0732">Signal</keyword>
<keyword evidence="4" id="KW-0391">Immunity</keyword>
<keyword evidence="5 8" id="KW-0472">Membrane</keyword>
<comment type="subcellular location">
    <subcellularLocation>
        <location evidence="1">Cell membrane</location>
    </subcellularLocation>
</comment>
<dbReference type="InterPro" id="IPR052051">
    <property type="entry name" value="TCR_complex_component"/>
</dbReference>
<keyword evidence="7" id="KW-0325">Glycoprotein</keyword>
<feature type="signal peptide" evidence="9">
    <location>
        <begin position="1"/>
        <end position="21"/>
    </location>
</feature>
<dbReference type="PANTHER" id="PTHR19433">
    <property type="entry name" value="T-CELL RECEPTOR ALPHA CHAIN V REGION-RELATED"/>
    <property type="match status" value="1"/>
</dbReference>
<feature type="chain" id="PRO_5004327245" evidence="9">
    <location>
        <begin position="22"/>
        <end position="331"/>
    </location>
</feature>
<dbReference type="GO" id="GO:0005886">
    <property type="term" value="C:plasma membrane"/>
    <property type="evidence" value="ECO:0007669"/>
    <property type="project" value="UniProtKB-SubCell"/>
</dbReference>
<reference evidence="11" key="1">
    <citation type="journal article" date="1999" name="Proc. Natl. Acad. Sci. U.S.A.">
        <title>A novel multigene family encodes diversified variable regions.</title>
        <authorList>
            <person name="Strong S.J."/>
            <person name="Mueller M.G."/>
            <person name="Litman R.T."/>
            <person name="Hawke N.A."/>
            <person name="Haire R.N."/>
            <person name="Miracle A.L."/>
            <person name="Rast J.P."/>
            <person name="Amemiya C.T."/>
            <person name="Litman G.W."/>
        </authorList>
    </citation>
    <scope>NUCLEOTIDE SEQUENCE</scope>
</reference>
<evidence type="ECO:0000256" key="2">
    <source>
        <dbReference type="ARBA" id="ARBA00022475"/>
    </source>
</evidence>
<dbReference type="PROSITE" id="PS50835">
    <property type="entry name" value="IG_LIKE"/>
    <property type="match status" value="2"/>
</dbReference>
<proteinExistence type="predicted"/>
<sequence length="331" mass="37130">MQSLKLALYILCLCLWRSAETSSLVRPPRGLVFANVGANITLECSLKDDSGKQFHWYKQTLGEKPRLISTYSYTSLHVSEEFKNNHRLSVNIIEDRYQCTSTNLSFSDSGIYSCVSSFMYTFQFESFYIVQVMSSHLSVPVEVHQSPSESIQSGGSVTLSCTVQTGSCDEEHTVYWFKNSGESEPGLIYTHRGRKEQCEEKSNMCFYNKNLNISEAGTYYCAVAACGRILFGAGTKLRNNASCSDHLQYALTGALVLTTSLCVVLALSLFKLYKRSSSQCTDIQTAPSHDVAGMVQEDHLHYAALRNQKVKNSRKTRERNENECVYSSVVQ</sequence>
<feature type="domain" description="Ig-like" evidence="10">
    <location>
        <begin position="27"/>
        <end position="114"/>
    </location>
</feature>
<dbReference type="Pfam" id="PF07686">
    <property type="entry name" value="V-set"/>
    <property type="match status" value="2"/>
</dbReference>
<organism evidence="11">
    <name type="scientific">Sphoeroides nephelus</name>
    <name type="common">southern puffer</name>
    <dbReference type="NCBI Taxonomy" id="39110"/>
    <lineage>
        <taxon>Eukaryota</taxon>
        <taxon>Metazoa</taxon>
        <taxon>Chordata</taxon>
        <taxon>Craniata</taxon>
        <taxon>Vertebrata</taxon>
        <taxon>Euteleostomi</taxon>
        <taxon>Actinopterygii</taxon>
        <taxon>Neopterygii</taxon>
        <taxon>Teleostei</taxon>
        <taxon>Neoteleostei</taxon>
        <taxon>Acanthomorphata</taxon>
        <taxon>Eupercaria</taxon>
        <taxon>Tetraodontiformes</taxon>
        <taxon>Tetradontoidea</taxon>
        <taxon>Tetraodontidae</taxon>
        <taxon>Sphoeroides</taxon>
    </lineage>
</organism>
<dbReference type="EMBL" id="AF094698">
    <property type="protein sequence ID" value="AAF28789.1"/>
    <property type="molecule type" value="Genomic_DNA"/>
</dbReference>
<dbReference type="InterPro" id="IPR003599">
    <property type="entry name" value="Ig_sub"/>
</dbReference>
<evidence type="ECO:0000256" key="4">
    <source>
        <dbReference type="ARBA" id="ARBA00022859"/>
    </source>
</evidence>
<dbReference type="SUPFAM" id="SSF48726">
    <property type="entry name" value="Immunoglobulin"/>
    <property type="match status" value="2"/>
</dbReference>
<keyword evidence="6" id="KW-1015">Disulfide bond</keyword>
<evidence type="ECO:0000256" key="1">
    <source>
        <dbReference type="ARBA" id="ARBA00004236"/>
    </source>
</evidence>
<evidence type="ECO:0000256" key="3">
    <source>
        <dbReference type="ARBA" id="ARBA00022729"/>
    </source>
</evidence>
<dbReference type="InterPro" id="IPR013106">
    <property type="entry name" value="Ig_V-set"/>
</dbReference>
<evidence type="ECO:0000256" key="7">
    <source>
        <dbReference type="ARBA" id="ARBA00023180"/>
    </source>
</evidence>
<dbReference type="InterPro" id="IPR007110">
    <property type="entry name" value="Ig-like_dom"/>
</dbReference>
<feature type="transmembrane region" description="Helical" evidence="8">
    <location>
        <begin position="249"/>
        <end position="270"/>
    </location>
</feature>
<evidence type="ECO:0000256" key="8">
    <source>
        <dbReference type="SAM" id="Phobius"/>
    </source>
</evidence>
<dbReference type="AlphaFoldDB" id="Q9IB01"/>
<dbReference type="CDD" id="cd00099">
    <property type="entry name" value="IgV"/>
    <property type="match status" value="1"/>
</dbReference>